<accession>J3MID8</accession>
<dbReference type="HOGENOM" id="CLU_2835263_0_0_1"/>
<dbReference type="EnsemblPlants" id="OB07G11700.1">
    <property type="protein sequence ID" value="OB07G11700.1"/>
    <property type="gene ID" value="OB07G11700"/>
</dbReference>
<sequence>MVILGSKHWFCIKESMLKLMFVGVSSGSSISPLRNCITCLIVGLLLIKGCVHNNPNFRTRHALSIL</sequence>
<keyword evidence="2" id="KW-1185">Reference proteome</keyword>
<evidence type="ECO:0000313" key="1">
    <source>
        <dbReference type="EnsemblPlants" id="OB07G11700.1"/>
    </source>
</evidence>
<dbReference type="Proteomes" id="UP000006038">
    <property type="component" value="Chromosome 7"/>
</dbReference>
<evidence type="ECO:0000313" key="2">
    <source>
        <dbReference type="Proteomes" id="UP000006038"/>
    </source>
</evidence>
<reference evidence="1" key="1">
    <citation type="journal article" date="2013" name="Nat. Commun.">
        <title>Whole-genome sequencing of Oryza brachyantha reveals mechanisms underlying Oryza genome evolution.</title>
        <authorList>
            <person name="Chen J."/>
            <person name="Huang Q."/>
            <person name="Gao D."/>
            <person name="Wang J."/>
            <person name="Lang Y."/>
            <person name="Liu T."/>
            <person name="Li B."/>
            <person name="Bai Z."/>
            <person name="Luis Goicoechea J."/>
            <person name="Liang C."/>
            <person name="Chen C."/>
            <person name="Zhang W."/>
            <person name="Sun S."/>
            <person name="Liao Y."/>
            <person name="Zhang X."/>
            <person name="Yang L."/>
            <person name="Song C."/>
            <person name="Wang M."/>
            <person name="Shi J."/>
            <person name="Liu G."/>
            <person name="Liu J."/>
            <person name="Zhou H."/>
            <person name="Zhou W."/>
            <person name="Yu Q."/>
            <person name="An N."/>
            <person name="Chen Y."/>
            <person name="Cai Q."/>
            <person name="Wang B."/>
            <person name="Liu B."/>
            <person name="Min J."/>
            <person name="Huang Y."/>
            <person name="Wu H."/>
            <person name="Li Z."/>
            <person name="Zhang Y."/>
            <person name="Yin Y."/>
            <person name="Song W."/>
            <person name="Jiang J."/>
            <person name="Jackson S.A."/>
            <person name="Wing R.A."/>
            <person name="Wang J."/>
            <person name="Chen M."/>
        </authorList>
    </citation>
    <scope>NUCLEOTIDE SEQUENCE [LARGE SCALE GENOMIC DNA]</scope>
    <source>
        <strain evidence="1">cv. IRGC 101232</strain>
    </source>
</reference>
<protein>
    <submittedName>
        <fullName evidence="1">Uncharacterized protein</fullName>
    </submittedName>
</protein>
<dbReference type="AlphaFoldDB" id="J3MID8"/>
<dbReference type="Gramene" id="OB07G11700.1">
    <property type="protein sequence ID" value="OB07G11700.1"/>
    <property type="gene ID" value="OB07G11700"/>
</dbReference>
<name>J3MID8_ORYBR</name>
<reference evidence="1" key="2">
    <citation type="submission" date="2013-04" db="UniProtKB">
        <authorList>
            <consortium name="EnsemblPlants"/>
        </authorList>
    </citation>
    <scope>IDENTIFICATION</scope>
</reference>
<proteinExistence type="predicted"/>
<organism evidence="1">
    <name type="scientific">Oryza brachyantha</name>
    <name type="common">malo sina</name>
    <dbReference type="NCBI Taxonomy" id="4533"/>
    <lineage>
        <taxon>Eukaryota</taxon>
        <taxon>Viridiplantae</taxon>
        <taxon>Streptophyta</taxon>
        <taxon>Embryophyta</taxon>
        <taxon>Tracheophyta</taxon>
        <taxon>Spermatophyta</taxon>
        <taxon>Magnoliopsida</taxon>
        <taxon>Liliopsida</taxon>
        <taxon>Poales</taxon>
        <taxon>Poaceae</taxon>
        <taxon>BOP clade</taxon>
        <taxon>Oryzoideae</taxon>
        <taxon>Oryzeae</taxon>
        <taxon>Oryzinae</taxon>
        <taxon>Oryza</taxon>
    </lineage>
</organism>